<dbReference type="Pfam" id="PF04909">
    <property type="entry name" value="Amidohydro_2"/>
    <property type="match status" value="1"/>
</dbReference>
<organism evidence="2 3">
    <name type="scientific">Thalassococcus arenae</name>
    <dbReference type="NCBI Taxonomy" id="2851652"/>
    <lineage>
        <taxon>Bacteria</taxon>
        <taxon>Pseudomonadati</taxon>
        <taxon>Pseudomonadota</taxon>
        <taxon>Alphaproteobacteria</taxon>
        <taxon>Rhodobacterales</taxon>
        <taxon>Roseobacteraceae</taxon>
        <taxon>Thalassococcus</taxon>
    </lineage>
</organism>
<dbReference type="PANTHER" id="PTHR35563">
    <property type="entry name" value="BARREL METAL-DEPENDENT HYDROLASE, PUTATIVE (AFU_ORTHOLOGUE AFUA_1G16240)-RELATED"/>
    <property type="match status" value="1"/>
</dbReference>
<dbReference type="PANTHER" id="PTHR35563:SF2">
    <property type="entry name" value="BARREL METAL-DEPENDENT HYDROLASE, PUTATIVE (AFU_ORTHOLOGUE AFUA_1G16240)-RELATED"/>
    <property type="match status" value="1"/>
</dbReference>
<gene>
    <name evidence="2" type="ORF">KUH32_00345</name>
</gene>
<dbReference type="RefSeq" id="WP_217776090.1">
    <property type="nucleotide sequence ID" value="NZ_JAHRWL010000001.1"/>
</dbReference>
<protein>
    <submittedName>
        <fullName evidence="2">Amidohydrolase family protein</fullName>
    </submittedName>
</protein>
<evidence type="ECO:0000313" key="3">
    <source>
        <dbReference type="Proteomes" id="UP001166293"/>
    </source>
</evidence>
<evidence type="ECO:0000313" key="2">
    <source>
        <dbReference type="EMBL" id="MBV2358210.1"/>
    </source>
</evidence>
<dbReference type="Proteomes" id="UP001166293">
    <property type="component" value="Unassembled WGS sequence"/>
</dbReference>
<sequence>MDRPLAPPPPETVVAPAPLPPGAINAHVHLVGDDFQLQDKAVERPAPGTLDAWLTRFRAHQAQIGCSRAVIVHSILYGGDNTVTLEAARRYGPGTPAVVLIRDNATEAQIAALADAGAKAVRLNYVHGGLLSWEGMVRLAPMLAAHGLHVEMLAHSHLHLTELAPQVPDLPVDIVFDHCAWPDRSLGVTDGQRALERLLADGHAWCKLSAAYRYDPEPQALFSRLIAANPERLLWGSDWPHLMLGDAVMPDTGAELRKLQSVLDDATAQRIFVDNPTRLYRLPS</sequence>
<comment type="caution">
    <text evidence="2">The sequence shown here is derived from an EMBL/GenBank/DDBJ whole genome shotgun (WGS) entry which is preliminary data.</text>
</comment>
<proteinExistence type="predicted"/>
<dbReference type="InterPro" id="IPR052358">
    <property type="entry name" value="Aro_Compnd_Degr_Hydrolases"/>
</dbReference>
<feature type="domain" description="Amidohydrolase-related" evidence="1">
    <location>
        <begin position="24"/>
        <end position="282"/>
    </location>
</feature>
<accession>A0ABS6N2F9</accession>
<dbReference type="EMBL" id="JAHRWL010000001">
    <property type="protein sequence ID" value="MBV2358210.1"/>
    <property type="molecule type" value="Genomic_DNA"/>
</dbReference>
<evidence type="ECO:0000259" key="1">
    <source>
        <dbReference type="Pfam" id="PF04909"/>
    </source>
</evidence>
<dbReference type="InterPro" id="IPR006680">
    <property type="entry name" value="Amidohydro-rel"/>
</dbReference>
<name>A0ABS6N2F9_9RHOB</name>
<reference evidence="2" key="1">
    <citation type="submission" date="2021-06" db="EMBL/GenBank/DDBJ databases">
        <title>Thalassococcus sp. CAU 1522 isolated from sea sand, Republic of Korea.</title>
        <authorList>
            <person name="Kim W."/>
        </authorList>
    </citation>
    <scope>NUCLEOTIDE SEQUENCE</scope>
    <source>
        <strain evidence="2">CAU 1522</strain>
    </source>
</reference>
<keyword evidence="3" id="KW-1185">Reference proteome</keyword>